<dbReference type="Proteomes" id="UP000293583">
    <property type="component" value="Unassembled WGS sequence"/>
</dbReference>
<dbReference type="OrthoDB" id="240921at2"/>
<dbReference type="InterPro" id="IPR016181">
    <property type="entry name" value="Acyl_CoA_acyltransferase"/>
</dbReference>
<organism evidence="1 2">
    <name type="scientific">Aquirufa antheringensis</name>
    <dbReference type="NCBI Taxonomy" id="2516559"/>
    <lineage>
        <taxon>Bacteria</taxon>
        <taxon>Pseudomonadati</taxon>
        <taxon>Bacteroidota</taxon>
        <taxon>Cytophagia</taxon>
        <taxon>Cytophagales</taxon>
        <taxon>Flectobacillaceae</taxon>
        <taxon>Aquirufa</taxon>
    </lineage>
</organism>
<dbReference type="AlphaFoldDB" id="A0A4Q9B8S7"/>
<sequence length="375" mass="43718">MNYLIHQLYTNVNDLPETWDQVSNSCIFLQRRYLGVLEISAPANMRNTFVGIFEGEKLIATALFQEIDLALLSSFGERDHYFLTQVRNFLFRQFASKLLIVGNNLLSGQNAYSCLPDANEKKVLEKLKEICLLWPNKPHLTIFKDFTVAQSKPFEIPAFSSDYPFSSQPNMVFEINSTWKTEADYVADLTKKYRDQFKRCRKKSSTIWTKELSSEEIAQNEKTIYSLYLHVATNAPFNTFILPETHFSVFKKQMADDFILRGYYDNEQLVGFTTVIRHGNELETYFLGYDDSIQREKMLYLNMLFDIINCGISQGFERIILGRTALEIKSSIGAIPVQLNGFMRHSYTLIHQNLSWIFPFLEPKTNWIQRHPFKD</sequence>
<accession>A0A4Q9B8S7</accession>
<dbReference type="SUPFAM" id="SSF55729">
    <property type="entry name" value="Acyl-CoA N-acyltransferases (Nat)"/>
    <property type="match status" value="1"/>
</dbReference>
<gene>
    <name evidence="1" type="ORF">EWU20_08770</name>
</gene>
<dbReference type="Gene3D" id="3.40.630.30">
    <property type="match status" value="1"/>
</dbReference>
<comment type="caution">
    <text evidence="1">The sequence shown here is derived from an EMBL/GenBank/DDBJ whole genome shotgun (WGS) entry which is preliminary data.</text>
</comment>
<name>A0A4Q9B8S7_9BACT</name>
<keyword evidence="2" id="KW-1185">Reference proteome</keyword>
<dbReference type="EMBL" id="SEWY01000004">
    <property type="protein sequence ID" value="TBH71909.1"/>
    <property type="molecule type" value="Genomic_DNA"/>
</dbReference>
<evidence type="ECO:0000313" key="1">
    <source>
        <dbReference type="EMBL" id="TBH71909.1"/>
    </source>
</evidence>
<evidence type="ECO:0000313" key="2">
    <source>
        <dbReference type="Proteomes" id="UP000293583"/>
    </source>
</evidence>
<protein>
    <submittedName>
        <fullName evidence="1">8-amino-7-oxononanoate synthase</fullName>
    </submittedName>
</protein>
<reference evidence="1 2" key="1">
    <citation type="submission" date="2019-02" db="EMBL/GenBank/DDBJ databases">
        <title>Genome of a new Bacteroidetes strain.</title>
        <authorList>
            <person name="Pitt A."/>
        </authorList>
    </citation>
    <scope>NUCLEOTIDE SEQUENCE [LARGE SCALE GENOMIC DNA]</scope>
    <source>
        <strain evidence="1 2">103A-SOEBACH</strain>
    </source>
</reference>
<proteinExistence type="predicted"/>